<comment type="caution">
    <text evidence="1">The sequence shown here is derived from an EMBL/GenBank/DDBJ whole genome shotgun (WGS) entry which is preliminary data.</text>
</comment>
<keyword evidence="2" id="KW-1185">Reference proteome</keyword>
<evidence type="ECO:0000313" key="2">
    <source>
        <dbReference type="Proteomes" id="UP000238479"/>
    </source>
</evidence>
<dbReference type="Gramene" id="PRQ31395">
    <property type="protein sequence ID" value="PRQ31395"/>
    <property type="gene ID" value="RchiOBHm_Chr5g0035011"/>
</dbReference>
<name>A0A2P6QB51_ROSCH</name>
<sequence length="45" mass="5012">MLECRPMIASRFIWITIWVSSISFDAYVDIASEGTADYGPVQLAS</sequence>
<dbReference type="AlphaFoldDB" id="A0A2P6QB51"/>
<proteinExistence type="predicted"/>
<accession>A0A2P6QB51</accession>
<evidence type="ECO:0000313" key="1">
    <source>
        <dbReference type="EMBL" id="PRQ31395.1"/>
    </source>
</evidence>
<reference evidence="1 2" key="1">
    <citation type="journal article" date="2018" name="Nat. Genet.">
        <title>The Rosa genome provides new insights in the design of modern roses.</title>
        <authorList>
            <person name="Bendahmane M."/>
        </authorList>
    </citation>
    <scope>NUCLEOTIDE SEQUENCE [LARGE SCALE GENOMIC DNA]</scope>
    <source>
        <strain evidence="2">cv. Old Blush</strain>
    </source>
</reference>
<protein>
    <submittedName>
        <fullName evidence="1">Uncharacterized protein</fullName>
    </submittedName>
</protein>
<gene>
    <name evidence="1" type="ORF">RchiOBHm_Chr5g0035011</name>
</gene>
<dbReference type="Proteomes" id="UP000238479">
    <property type="component" value="Chromosome 5"/>
</dbReference>
<organism evidence="1 2">
    <name type="scientific">Rosa chinensis</name>
    <name type="common">China rose</name>
    <dbReference type="NCBI Taxonomy" id="74649"/>
    <lineage>
        <taxon>Eukaryota</taxon>
        <taxon>Viridiplantae</taxon>
        <taxon>Streptophyta</taxon>
        <taxon>Embryophyta</taxon>
        <taxon>Tracheophyta</taxon>
        <taxon>Spermatophyta</taxon>
        <taxon>Magnoliopsida</taxon>
        <taxon>eudicotyledons</taxon>
        <taxon>Gunneridae</taxon>
        <taxon>Pentapetalae</taxon>
        <taxon>rosids</taxon>
        <taxon>fabids</taxon>
        <taxon>Rosales</taxon>
        <taxon>Rosaceae</taxon>
        <taxon>Rosoideae</taxon>
        <taxon>Rosoideae incertae sedis</taxon>
        <taxon>Rosa</taxon>
    </lineage>
</organism>
<dbReference type="EMBL" id="PDCK01000043">
    <property type="protein sequence ID" value="PRQ31395.1"/>
    <property type="molecule type" value="Genomic_DNA"/>
</dbReference>